<name>A0A836HF57_9TRYP</name>
<evidence type="ECO:0000256" key="6">
    <source>
        <dbReference type="PROSITE-ProRule" id="PRU10100"/>
    </source>
</evidence>
<dbReference type="PANTHER" id="PTHR11707">
    <property type="entry name" value="L-ASPARAGINASE"/>
    <property type="match status" value="1"/>
</dbReference>
<feature type="binding site" evidence="5">
    <location>
        <position position="110"/>
    </location>
    <ligand>
        <name>substrate</name>
    </ligand>
</feature>
<dbReference type="PRINTS" id="PR00139">
    <property type="entry name" value="ASNGLNASE"/>
</dbReference>
<dbReference type="CDD" id="cd08963">
    <property type="entry name" value="L-asparaginase_I"/>
    <property type="match status" value="1"/>
</dbReference>
<evidence type="ECO:0000259" key="7">
    <source>
        <dbReference type="Pfam" id="PF00710"/>
    </source>
</evidence>
<evidence type="ECO:0000313" key="9">
    <source>
        <dbReference type="Proteomes" id="UP000674143"/>
    </source>
</evidence>
<dbReference type="InterPro" id="IPR036152">
    <property type="entry name" value="Asp/glu_Ase-like_sf"/>
</dbReference>
<keyword evidence="9" id="KW-1185">Reference proteome</keyword>
<comment type="catalytic activity">
    <reaction evidence="3">
        <text>L-asparagine + H2O = L-aspartate + NH4(+)</text>
        <dbReference type="Rhea" id="RHEA:21016"/>
        <dbReference type="ChEBI" id="CHEBI:15377"/>
        <dbReference type="ChEBI" id="CHEBI:28938"/>
        <dbReference type="ChEBI" id="CHEBI:29991"/>
        <dbReference type="ChEBI" id="CHEBI:58048"/>
        <dbReference type="EC" id="3.5.1.1"/>
    </reaction>
</comment>
<dbReference type="InterPro" id="IPR037152">
    <property type="entry name" value="L-asparaginase_N_sf"/>
</dbReference>
<proteinExistence type="inferred from homology"/>
<reference evidence="9" key="1">
    <citation type="journal article" date="2021" name="Microbiol. Resour. Announc.">
        <title>LGAAP: Leishmaniinae Genome Assembly and Annotation Pipeline.</title>
        <authorList>
            <person name="Almutairi H."/>
            <person name="Urbaniak M.D."/>
            <person name="Bates M.D."/>
            <person name="Jariyapan N."/>
            <person name="Kwakye-Nuako G."/>
            <person name="Thomaz-Soccol V."/>
            <person name="Al-Salem W.S."/>
            <person name="Dillon R.J."/>
            <person name="Bates P.A."/>
            <person name="Gatherer D."/>
        </authorList>
    </citation>
    <scope>NUCLEOTIDE SEQUENCE [LARGE SCALE GENOMIC DNA]</scope>
</reference>
<dbReference type="PIRSF" id="PIRSF500176">
    <property type="entry name" value="L_ASNase"/>
    <property type="match status" value="1"/>
</dbReference>
<accession>A0A836HF57</accession>
<dbReference type="PROSITE" id="PS51732">
    <property type="entry name" value="ASN_GLN_ASE_3"/>
    <property type="match status" value="1"/>
</dbReference>
<dbReference type="PIRSF" id="PIRSF001220">
    <property type="entry name" value="L-ASNase_gatD"/>
    <property type="match status" value="1"/>
</dbReference>
<comment type="caution">
    <text evidence="8">The sequence shown here is derived from an EMBL/GenBank/DDBJ whole genome shotgun (WGS) entry which is preliminary data.</text>
</comment>
<dbReference type="InterPro" id="IPR027473">
    <property type="entry name" value="L-asparaginase_C"/>
</dbReference>
<feature type="domain" description="L-asparaginase N-terminal" evidence="7">
    <location>
        <begin position="53"/>
        <end position="240"/>
    </location>
</feature>
<dbReference type="KEGG" id="loi:92363047"/>
<protein>
    <recommendedName>
        <fullName evidence="2">asparaginase</fullName>
        <ecNumber evidence="2">3.5.1.1</ecNumber>
    </recommendedName>
</protein>
<dbReference type="InterPro" id="IPR041725">
    <property type="entry name" value="L-asparaginase_I"/>
</dbReference>
<dbReference type="GO" id="GO:0004067">
    <property type="term" value="F:asparaginase activity"/>
    <property type="evidence" value="ECO:0007669"/>
    <property type="project" value="UniProtKB-UniRule"/>
</dbReference>
<evidence type="ECO:0000256" key="2">
    <source>
        <dbReference type="ARBA" id="ARBA00012920"/>
    </source>
</evidence>
<dbReference type="FunFam" id="3.40.50.1170:FF:000001">
    <property type="entry name" value="L-asparaginase 2"/>
    <property type="match status" value="1"/>
</dbReference>
<evidence type="ECO:0000256" key="1">
    <source>
        <dbReference type="ARBA" id="ARBA00010518"/>
    </source>
</evidence>
<dbReference type="Proteomes" id="UP000674143">
    <property type="component" value="Unassembled WGS sequence"/>
</dbReference>
<evidence type="ECO:0000256" key="3">
    <source>
        <dbReference type="ARBA" id="ARBA00049366"/>
    </source>
</evidence>
<dbReference type="SFLD" id="SFLDS00057">
    <property type="entry name" value="Glutaminase/Asparaginase"/>
    <property type="match status" value="1"/>
</dbReference>
<dbReference type="InterPro" id="IPR006034">
    <property type="entry name" value="Asparaginase/glutaminase-like"/>
</dbReference>
<evidence type="ECO:0000256" key="5">
    <source>
        <dbReference type="PIRSR" id="PIRSR001220-2"/>
    </source>
</evidence>
<dbReference type="PANTHER" id="PTHR11707:SF28">
    <property type="entry name" value="60 KDA LYSOPHOSPHOLIPASE"/>
    <property type="match status" value="1"/>
</dbReference>
<evidence type="ECO:0000313" key="8">
    <source>
        <dbReference type="EMBL" id="KAG5483000.1"/>
    </source>
</evidence>
<feature type="active site" description="O-isoaspartyl threonine intermediate" evidence="4">
    <location>
        <position position="62"/>
    </location>
</feature>
<evidence type="ECO:0000256" key="4">
    <source>
        <dbReference type="PIRSR" id="PIRSR001220-1"/>
    </source>
</evidence>
<dbReference type="GeneID" id="92363047"/>
<dbReference type="AlphaFoldDB" id="A0A836HF57"/>
<dbReference type="SUPFAM" id="SSF53774">
    <property type="entry name" value="Glutaminase/Asparaginase"/>
    <property type="match status" value="1"/>
</dbReference>
<dbReference type="Gene3D" id="3.40.50.40">
    <property type="match status" value="1"/>
</dbReference>
<dbReference type="SMR" id="A0A836HF57"/>
<feature type="binding site" evidence="5">
    <location>
        <begin position="141"/>
        <end position="142"/>
    </location>
    <ligand>
        <name>substrate</name>
    </ligand>
</feature>
<dbReference type="GO" id="GO:0009066">
    <property type="term" value="P:aspartate family amino acid metabolic process"/>
    <property type="evidence" value="ECO:0007669"/>
    <property type="project" value="UniProtKB-ARBA"/>
</dbReference>
<dbReference type="RefSeq" id="XP_067064496.1">
    <property type="nucleotide sequence ID" value="XM_067209113.1"/>
</dbReference>
<dbReference type="PROSITE" id="PS00917">
    <property type="entry name" value="ASN_GLN_ASE_2"/>
    <property type="match status" value="1"/>
</dbReference>
<reference evidence="9" key="2">
    <citation type="journal article" date="2021" name="Sci. Data">
        <title>Chromosome-scale genome sequencing, assembly and annotation of six genomes from subfamily Leishmaniinae.</title>
        <authorList>
            <person name="Almutairi H."/>
            <person name="Urbaniak M.D."/>
            <person name="Bates M.D."/>
            <person name="Jariyapan N."/>
            <person name="Kwakye-Nuako G."/>
            <person name="Thomaz Soccol V."/>
            <person name="Al-Salem W.S."/>
            <person name="Dillon R.J."/>
            <person name="Bates P.A."/>
            <person name="Gatherer D."/>
        </authorList>
    </citation>
    <scope>NUCLEOTIDE SEQUENCE [LARGE SCALE GENOMIC DNA]</scope>
</reference>
<comment type="similarity">
    <text evidence="1">Belongs to the asparaginase 1 family.</text>
</comment>
<dbReference type="EMBL" id="JAFHLR010000015">
    <property type="protein sequence ID" value="KAG5483000.1"/>
    <property type="molecule type" value="Genomic_DNA"/>
</dbReference>
<dbReference type="Gene3D" id="3.40.50.1170">
    <property type="entry name" value="L-asparaginase, N-terminal domain"/>
    <property type="match status" value="1"/>
</dbReference>
<organism evidence="8 9">
    <name type="scientific">Leishmania orientalis</name>
    <dbReference type="NCBI Taxonomy" id="2249476"/>
    <lineage>
        <taxon>Eukaryota</taxon>
        <taxon>Discoba</taxon>
        <taxon>Euglenozoa</taxon>
        <taxon>Kinetoplastea</taxon>
        <taxon>Metakinetoplastina</taxon>
        <taxon>Trypanosomatida</taxon>
        <taxon>Trypanosomatidae</taxon>
        <taxon>Leishmaniinae</taxon>
        <taxon>Leishmania</taxon>
    </lineage>
</organism>
<dbReference type="Pfam" id="PF00710">
    <property type="entry name" value="Asparaginase"/>
    <property type="match status" value="1"/>
</dbReference>
<dbReference type="EC" id="3.5.1.1" evidence="2"/>
<dbReference type="SMART" id="SM00870">
    <property type="entry name" value="Asparaginase"/>
    <property type="match status" value="1"/>
</dbReference>
<sequence>MASPGHTTTLPSPLTPSLVSAMEAAAAAAISGATSPSSLVQSSLPRSAVVTRRILVLYLGGTIGMKKNAEGALEPVAGYLTEQMREMRELRESAEIAPFDIIEYDELLDSSDIGASDYCRIAADLQTHYDEYDGFLIAHGTDTMHYTASALSFLLCNLDKPVIMTGAMVPLAEPYNDARRNLVISMMIASNPRICEVCIFFNDSLFRGNRCNKVYHTYGAFCSLNYPPLGVMEATHFVLREEHLLPQPTGAMKIMSDMRGRLGCYPIDPEADVDTLVALLERKRPRPSAGAFPVASGSLADDSGDTQQPLLDAVLLSLNGVGSVEGAVAQQLRQIVAAARKYDIVVCAVARDISGTLNPSEVHRLHTIAPDIVYLNDMCISAAEVKLMYLFGKGLSPAKVAAAMPQNLRGEITPLLPAQSKL</sequence>
<feature type="active site" evidence="6">
    <location>
        <position position="141"/>
    </location>
</feature>
<dbReference type="InterPro" id="IPR027474">
    <property type="entry name" value="L-asparaginase_N"/>
</dbReference>
<dbReference type="InterPro" id="IPR027475">
    <property type="entry name" value="Asparaginase/glutaminase_AS2"/>
</dbReference>
<gene>
    <name evidence="8" type="ORF">LSCM4_07210</name>
</gene>